<name>A0A3L6QXZ4_PANMI</name>
<dbReference type="AlphaFoldDB" id="A0A3L6QXZ4"/>
<proteinExistence type="predicted"/>
<accession>A0A3L6QXZ4</accession>
<comment type="caution">
    <text evidence="1">The sequence shown here is derived from an EMBL/GenBank/DDBJ whole genome shotgun (WGS) entry which is preliminary data.</text>
</comment>
<dbReference type="EMBL" id="PQIB02000011">
    <property type="protein sequence ID" value="RLM87605.1"/>
    <property type="molecule type" value="Genomic_DNA"/>
</dbReference>
<gene>
    <name evidence="1" type="ORF">C2845_PM04G10240</name>
</gene>
<protein>
    <submittedName>
        <fullName evidence="1">Uncharacterized protein</fullName>
    </submittedName>
</protein>
<dbReference type="Proteomes" id="UP000275267">
    <property type="component" value="Unassembled WGS sequence"/>
</dbReference>
<reference evidence="2" key="1">
    <citation type="journal article" date="2019" name="Nat. Commun.">
        <title>The genome of broomcorn millet.</title>
        <authorList>
            <person name="Zou C."/>
            <person name="Miki D."/>
            <person name="Li D."/>
            <person name="Tang Q."/>
            <person name="Xiao L."/>
            <person name="Rajput S."/>
            <person name="Deng P."/>
            <person name="Jia W."/>
            <person name="Huang R."/>
            <person name="Zhang M."/>
            <person name="Sun Y."/>
            <person name="Hu J."/>
            <person name="Fu X."/>
            <person name="Schnable P.S."/>
            <person name="Li F."/>
            <person name="Zhang H."/>
            <person name="Feng B."/>
            <person name="Zhu X."/>
            <person name="Liu R."/>
            <person name="Schnable J.C."/>
            <person name="Zhu J.-K."/>
            <person name="Zhang H."/>
        </authorList>
    </citation>
    <scope>NUCLEOTIDE SEQUENCE [LARGE SCALE GENOMIC DNA]</scope>
</reference>
<organism evidence="1 2">
    <name type="scientific">Panicum miliaceum</name>
    <name type="common">Proso millet</name>
    <name type="synonym">Broomcorn millet</name>
    <dbReference type="NCBI Taxonomy" id="4540"/>
    <lineage>
        <taxon>Eukaryota</taxon>
        <taxon>Viridiplantae</taxon>
        <taxon>Streptophyta</taxon>
        <taxon>Embryophyta</taxon>
        <taxon>Tracheophyta</taxon>
        <taxon>Spermatophyta</taxon>
        <taxon>Magnoliopsida</taxon>
        <taxon>Liliopsida</taxon>
        <taxon>Poales</taxon>
        <taxon>Poaceae</taxon>
        <taxon>PACMAD clade</taxon>
        <taxon>Panicoideae</taxon>
        <taxon>Panicodae</taxon>
        <taxon>Paniceae</taxon>
        <taxon>Panicinae</taxon>
        <taxon>Panicum</taxon>
        <taxon>Panicum sect. Panicum</taxon>
    </lineage>
</organism>
<evidence type="ECO:0000313" key="2">
    <source>
        <dbReference type="Proteomes" id="UP000275267"/>
    </source>
</evidence>
<sequence length="137" mass="15641">MIIRSTKVQNKLDAAIAWCTSTERTVMWGLKSSSRSSTLQRRERLHMKSSRRRGHCYVQPLRSSPASAPKSSLIHAENVASVRSMTECVCIFYLEDLNILFVLLDKWMGMCMFCMEDLRLQQQEADTAVKGVGVRHC</sequence>
<keyword evidence="2" id="KW-1185">Reference proteome</keyword>
<evidence type="ECO:0000313" key="1">
    <source>
        <dbReference type="EMBL" id="RLM87605.1"/>
    </source>
</evidence>